<dbReference type="Gene3D" id="1.25.40.420">
    <property type="match status" value="1"/>
</dbReference>
<proteinExistence type="predicted"/>
<name>S4RCN2_PETMA</name>
<dbReference type="Pfam" id="PF07707">
    <property type="entry name" value="BACK"/>
    <property type="match status" value="1"/>
</dbReference>
<dbReference type="InterPro" id="IPR011333">
    <property type="entry name" value="SKP1/BTB/POZ_sf"/>
</dbReference>
<dbReference type="SUPFAM" id="SSF54695">
    <property type="entry name" value="POZ domain"/>
    <property type="match status" value="1"/>
</dbReference>
<evidence type="ECO:0000259" key="1">
    <source>
        <dbReference type="PROSITE" id="PS50097"/>
    </source>
</evidence>
<dbReference type="Ensembl" id="ENSPMAT00000002978.1">
    <property type="protein sequence ID" value="ENSPMAP00000002964.1"/>
    <property type="gene ID" value="ENSPMAG00000002719.1"/>
</dbReference>
<dbReference type="PROSITE" id="PS50097">
    <property type="entry name" value="BTB"/>
    <property type="match status" value="1"/>
</dbReference>
<dbReference type="InterPro" id="IPR011705">
    <property type="entry name" value="BACK"/>
</dbReference>
<dbReference type="InterPro" id="IPR000210">
    <property type="entry name" value="BTB/POZ_dom"/>
</dbReference>
<feature type="domain" description="BTB" evidence="1">
    <location>
        <begin position="4"/>
        <end position="75"/>
    </location>
</feature>
<dbReference type="AlphaFoldDB" id="S4RCN2"/>
<dbReference type="SMART" id="SM00875">
    <property type="entry name" value="BACK"/>
    <property type="match status" value="1"/>
</dbReference>
<dbReference type="HOGENOM" id="CLU_077764_0_0_1"/>
<dbReference type="Pfam" id="PF00651">
    <property type="entry name" value="BTB"/>
    <property type="match status" value="1"/>
</dbReference>
<dbReference type="STRING" id="7757.ENSPMAP00000002964"/>
<protein>
    <submittedName>
        <fullName evidence="2">BTB domain containing 19</fullName>
    </submittedName>
</protein>
<accession>S4RCN2</accession>
<dbReference type="CDD" id="cd18494">
    <property type="entry name" value="BACK_BTBD19"/>
    <property type="match status" value="1"/>
</dbReference>
<evidence type="ECO:0000313" key="2">
    <source>
        <dbReference type="Ensembl" id="ENSPMAP00000002964.1"/>
    </source>
</evidence>
<dbReference type="PANTHER" id="PTHR46965:SF1">
    <property type="entry name" value="BTB_POZ DOMAIN-CONTAINING PROTEIN 19"/>
    <property type="match status" value="1"/>
</dbReference>
<dbReference type="SMART" id="SM00225">
    <property type="entry name" value="BTB"/>
    <property type="match status" value="1"/>
</dbReference>
<organism evidence="2">
    <name type="scientific">Petromyzon marinus</name>
    <name type="common">Sea lamprey</name>
    <dbReference type="NCBI Taxonomy" id="7757"/>
    <lineage>
        <taxon>Eukaryota</taxon>
        <taxon>Metazoa</taxon>
        <taxon>Chordata</taxon>
        <taxon>Craniata</taxon>
        <taxon>Vertebrata</taxon>
        <taxon>Cyclostomata</taxon>
        <taxon>Hyperoartia</taxon>
        <taxon>Petromyzontiformes</taxon>
        <taxon>Petromyzontidae</taxon>
        <taxon>Petromyzon</taxon>
    </lineage>
</organism>
<sequence>PSLSDITLVIGSERQEVRAHRCVLAARSDALAAMLSHSAAASDGTALCLALPDVCSATFPAFLEFVYTNRVALRAANVLDLLTYAIEFGVEDLRQLCVRHLLSELNSGMACEALQASVVYGQKELRDSSVHFIEKHVRDVVRTPGFWELSDHALSVLLQSDELDIDEADLITAVTQWANVNSAVLGEPVSKVAQGVLGGLRLLLLSPEELASLEQQSMREQVIPVEMVAAAWRFHALRRAEGIPRHCLRCRKGTRPRDHHVYLK</sequence>
<dbReference type="OMA" id="AWRFHAL"/>
<dbReference type="GeneTree" id="ENSGT00940000162133"/>
<dbReference type="Gene3D" id="3.30.710.10">
    <property type="entry name" value="Potassium Channel Kv1.1, Chain A"/>
    <property type="match status" value="1"/>
</dbReference>
<reference evidence="2" key="2">
    <citation type="submission" date="2025-09" db="UniProtKB">
        <authorList>
            <consortium name="Ensembl"/>
        </authorList>
    </citation>
    <scope>IDENTIFICATION</scope>
</reference>
<dbReference type="InterPro" id="IPR042846">
    <property type="entry name" value="BTBD19"/>
</dbReference>
<dbReference type="PANTHER" id="PTHR46965">
    <property type="entry name" value="BTB/POZ DOMAIN-CONTAINING PROTEIN 19"/>
    <property type="match status" value="1"/>
</dbReference>
<reference evidence="2" key="1">
    <citation type="submission" date="2025-08" db="UniProtKB">
        <authorList>
            <consortium name="Ensembl"/>
        </authorList>
    </citation>
    <scope>IDENTIFICATION</scope>
</reference>